<protein>
    <recommendedName>
        <fullName evidence="4">Tail assembly chaperone</fullName>
    </recommendedName>
</protein>
<organism evidence="2 3">
    <name type="scientific">Haloactinopolyspora alba</name>
    <dbReference type="NCBI Taxonomy" id="648780"/>
    <lineage>
        <taxon>Bacteria</taxon>
        <taxon>Bacillati</taxon>
        <taxon>Actinomycetota</taxon>
        <taxon>Actinomycetes</taxon>
        <taxon>Jiangellales</taxon>
        <taxon>Jiangellaceae</taxon>
        <taxon>Haloactinopolyspora</taxon>
    </lineage>
</organism>
<keyword evidence="3" id="KW-1185">Reference proteome</keyword>
<feature type="region of interest" description="Disordered" evidence="1">
    <location>
        <begin position="190"/>
        <end position="230"/>
    </location>
</feature>
<comment type="caution">
    <text evidence="2">The sequence shown here is derived from an EMBL/GenBank/DDBJ whole genome shotgun (WGS) entry which is preliminary data.</text>
</comment>
<accession>A0A2P8DHL1</accession>
<proteinExistence type="predicted"/>
<dbReference type="RefSeq" id="WP_106539630.1">
    <property type="nucleotide sequence ID" value="NZ_PYGE01000025.1"/>
</dbReference>
<sequence>MSDAESILAKLNVSLAEVTVPLYLNGRLYADWQDAQRELTDRQQQHRASADSLAGDPEARRLAKRVDELEEQVRQSRAIVRLRSLGRAWTGYVVKHPPRDGDEDDKAFGANRDAVFDEVMPLSMIEVTTADGQSCRMAAEVDGELTQTEPELYRAIVDAVNDEQWSNLCNNVYALNRGGLSVPFSHVASKINQSSGGDSSKPNGSGSRTSGSRGGSRGKSSSTSTTSKDD</sequence>
<dbReference type="AlphaFoldDB" id="A0A2P8DHL1"/>
<gene>
    <name evidence="2" type="ORF">CLV30_12583</name>
</gene>
<dbReference type="Proteomes" id="UP000243528">
    <property type="component" value="Unassembled WGS sequence"/>
</dbReference>
<reference evidence="2 3" key="1">
    <citation type="submission" date="2018-03" db="EMBL/GenBank/DDBJ databases">
        <title>Genomic Encyclopedia of Archaeal and Bacterial Type Strains, Phase II (KMG-II): from individual species to whole genera.</title>
        <authorList>
            <person name="Goeker M."/>
        </authorList>
    </citation>
    <scope>NUCLEOTIDE SEQUENCE [LARGE SCALE GENOMIC DNA]</scope>
    <source>
        <strain evidence="2 3">DSM 45211</strain>
    </source>
</reference>
<evidence type="ECO:0000256" key="1">
    <source>
        <dbReference type="SAM" id="MobiDB-lite"/>
    </source>
</evidence>
<feature type="compositionally biased region" description="Polar residues" evidence="1">
    <location>
        <begin position="190"/>
        <end position="203"/>
    </location>
</feature>
<evidence type="ECO:0000313" key="3">
    <source>
        <dbReference type="Proteomes" id="UP000243528"/>
    </source>
</evidence>
<feature type="compositionally biased region" description="Low complexity" evidence="1">
    <location>
        <begin position="218"/>
        <end position="230"/>
    </location>
</feature>
<evidence type="ECO:0008006" key="4">
    <source>
        <dbReference type="Google" id="ProtNLM"/>
    </source>
</evidence>
<name>A0A2P8DHL1_9ACTN</name>
<evidence type="ECO:0000313" key="2">
    <source>
        <dbReference type="EMBL" id="PSK96701.1"/>
    </source>
</evidence>
<dbReference type="EMBL" id="PYGE01000025">
    <property type="protein sequence ID" value="PSK96701.1"/>
    <property type="molecule type" value="Genomic_DNA"/>
</dbReference>